<dbReference type="SUPFAM" id="SSF51445">
    <property type="entry name" value="(Trans)glycosidases"/>
    <property type="match status" value="1"/>
</dbReference>
<sequence length="375" mass="40365">MTRGVLYFVHFLVATALAVSVDTLSARANSPSWAGSNNYFLIGLSDSQQDEWINNIASDGAKVVRLWVNGQTAGSCQKGSTIARTIDPLESSIGVYNDAVLDAIDSVLVKLAAKNIKAIISPHDAANQFVAGSSDPYWNRYGSGYFYEQQAAFDDYDARLSHVLNYKGKTSGQVWKTWSAAIMAFDLQNEPMATKVAECQTDAGAAWVCGRAQHMRSVLGATNPIKISSGGIGGDISKKCNFMAAAVNCGQLDMIAVHRYAGTLAANPGEWSKAAAGYVSDAKGKLVYIEEWGVKQYQGAADAAVEYPAQANDMNKVGLPWLYWQIVPAEKCNYDPKNDEGDSFSIFIGSQVDVASAMKGATQVSGLQDWKGILY</sequence>
<dbReference type="InterPro" id="IPR045053">
    <property type="entry name" value="MAN-like"/>
</dbReference>
<keyword evidence="7 9" id="KW-0378">Hydrolase</keyword>
<dbReference type="GO" id="GO:0005576">
    <property type="term" value="C:extracellular region"/>
    <property type="evidence" value="ECO:0007669"/>
    <property type="project" value="UniProtKB-SubCell"/>
</dbReference>
<reference evidence="12 13" key="1">
    <citation type="submission" date="2018-12" db="EMBL/GenBank/DDBJ databases">
        <title>Draft genome sequence of Xylaria grammica IHI A82.</title>
        <authorList>
            <person name="Buettner E."/>
            <person name="Kellner H."/>
        </authorList>
    </citation>
    <scope>NUCLEOTIDE SEQUENCE [LARGE SCALE GENOMIC DNA]</scope>
    <source>
        <strain evidence="12 13">IHI A82</strain>
    </source>
</reference>
<comment type="caution">
    <text evidence="12">The sequence shown here is derived from an EMBL/GenBank/DDBJ whole genome shotgun (WGS) entry which is preliminary data.</text>
</comment>
<gene>
    <name evidence="12" type="ORF">EKO27_g7010</name>
</gene>
<name>A0A439D0X0_9PEZI</name>
<dbReference type="Pfam" id="PF00150">
    <property type="entry name" value="Cellulase"/>
    <property type="match status" value="1"/>
</dbReference>
<dbReference type="InterPro" id="IPR017853">
    <property type="entry name" value="GH"/>
</dbReference>
<evidence type="ECO:0000313" key="12">
    <source>
        <dbReference type="EMBL" id="RWA08103.1"/>
    </source>
</evidence>
<keyword evidence="13" id="KW-1185">Reference proteome</keyword>
<comment type="catalytic activity">
    <reaction evidence="1">
        <text>Random hydrolysis of (1-&gt;4)-beta-D-mannosidic linkages in mannans, galactomannans and glucomannans.</text>
        <dbReference type="EC" id="3.2.1.78"/>
    </reaction>
</comment>
<keyword evidence="6 10" id="KW-0732">Signal</keyword>
<evidence type="ECO:0000256" key="3">
    <source>
        <dbReference type="ARBA" id="ARBA00005641"/>
    </source>
</evidence>
<accession>A0A439D0X0</accession>
<feature type="domain" description="Glycoside hydrolase family 5" evidence="11">
    <location>
        <begin position="46"/>
        <end position="328"/>
    </location>
</feature>
<evidence type="ECO:0000256" key="5">
    <source>
        <dbReference type="ARBA" id="ARBA00022525"/>
    </source>
</evidence>
<dbReference type="AlphaFoldDB" id="A0A439D0X0"/>
<evidence type="ECO:0000256" key="8">
    <source>
        <dbReference type="ARBA" id="ARBA00023295"/>
    </source>
</evidence>
<dbReference type="EMBL" id="RYZI01000219">
    <property type="protein sequence ID" value="RWA08103.1"/>
    <property type="molecule type" value="Genomic_DNA"/>
</dbReference>
<organism evidence="12 13">
    <name type="scientific">Xylaria grammica</name>
    <dbReference type="NCBI Taxonomy" id="363999"/>
    <lineage>
        <taxon>Eukaryota</taxon>
        <taxon>Fungi</taxon>
        <taxon>Dikarya</taxon>
        <taxon>Ascomycota</taxon>
        <taxon>Pezizomycotina</taxon>
        <taxon>Sordariomycetes</taxon>
        <taxon>Xylariomycetidae</taxon>
        <taxon>Xylariales</taxon>
        <taxon>Xylariaceae</taxon>
        <taxon>Xylaria</taxon>
    </lineage>
</organism>
<evidence type="ECO:0000313" key="13">
    <source>
        <dbReference type="Proteomes" id="UP000286045"/>
    </source>
</evidence>
<evidence type="ECO:0000259" key="11">
    <source>
        <dbReference type="Pfam" id="PF00150"/>
    </source>
</evidence>
<feature type="signal peptide" evidence="10">
    <location>
        <begin position="1"/>
        <end position="18"/>
    </location>
</feature>
<dbReference type="GO" id="GO:0046355">
    <property type="term" value="P:mannan catabolic process"/>
    <property type="evidence" value="ECO:0007669"/>
    <property type="project" value="UniProtKB-ARBA"/>
</dbReference>
<evidence type="ECO:0000256" key="2">
    <source>
        <dbReference type="ARBA" id="ARBA00004613"/>
    </source>
</evidence>
<protein>
    <recommendedName>
        <fullName evidence="4">mannan endo-1,4-beta-mannosidase</fullName>
        <ecNumber evidence="4">3.2.1.78</ecNumber>
    </recommendedName>
</protein>
<evidence type="ECO:0000256" key="7">
    <source>
        <dbReference type="ARBA" id="ARBA00022801"/>
    </source>
</evidence>
<dbReference type="Gene3D" id="3.20.20.80">
    <property type="entry name" value="Glycosidases"/>
    <property type="match status" value="1"/>
</dbReference>
<evidence type="ECO:0000256" key="9">
    <source>
        <dbReference type="RuleBase" id="RU361153"/>
    </source>
</evidence>
<feature type="chain" id="PRO_5019362200" description="mannan endo-1,4-beta-mannosidase" evidence="10">
    <location>
        <begin position="19"/>
        <end position="375"/>
    </location>
</feature>
<evidence type="ECO:0000256" key="1">
    <source>
        <dbReference type="ARBA" id="ARBA00001678"/>
    </source>
</evidence>
<dbReference type="PANTHER" id="PTHR31451:SF39">
    <property type="entry name" value="MANNAN ENDO-1,4-BETA-MANNOSIDASE 1"/>
    <property type="match status" value="1"/>
</dbReference>
<comment type="similarity">
    <text evidence="3 9">Belongs to the glycosyl hydrolase 5 (cellulase A) family.</text>
</comment>
<dbReference type="STRING" id="363999.A0A439D0X0"/>
<keyword evidence="8 9" id="KW-0326">Glycosidase</keyword>
<dbReference type="Proteomes" id="UP000286045">
    <property type="component" value="Unassembled WGS sequence"/>
</dbReference>
<evidence type="ECO:0000256" key="4">
    <source>
        <dbReference type="ARBA" id="ARBA00012706"/>
    </source>
</evidence>
<dbReference type="InterPro" id="IPR001547">
    <property type="entry name" value="Glyco_hydro_5"/>
</dbReference>
<proteinExistence type="inferred from homology"/>
<comment type="subcellular location">
    <subcellularLocation>
        <location evidence="2">Secreted</location>
    </subcellularLocation>
</comment>
<dbReference type="GO" id="GO:0016985">
    <property type="term" value="F:mannan endo-1,4-beta-mannosidase activity"/>
    <property type="evidence" value="ECO:0007669"/>
    <property type="project" value="UniProtKB-EC"/>
</dbReference>
<evidence type="ECO:0000256" key="10">
    <source>
        <dbReference type="SAM" id="SignalP"/>
    </source>
</evidence>
<dbReference type="EC" id="3.2.1.78" evidence="4"/>
<evidence type="ECO:0000256" key="6">
    <source>
        <dbReference type="ARBA" id="ARBA00022729"/>
    </source>
</evidence>
<dbReference type="PANTHER" id="PTHR31451">
    <property type="match status" value="1"/>
</dbReference>
<keyword evidence="5" id="KW-0964">Secreted</keyword>